<dbReference type="RefSeq" id="WP_007053466.1">
    <property type="nucleotide sequence ID" value="NZ_SHQW01000018.1"/>
</dbReference>
<keyword evidence="1" id="KW-0812">Transmembrane</keyword>
<dbReference type="Proteomes" id="UP000291713">
    <property type="component" value="Unassembled WGS sequence"/>
</dbReference>
<reference evidence="2 3" key="1">
    <citation type="journal article" date="2018" name="Sci. Rep.">
        <title>Genomic diversity and distribution of Bifidobacterium longum subsp. longum across the human lifespan.</title>
        <authorList>
            <person name="Odamaki T."/>
            <person name="Bottacini F."/>
            <person name="Kato K."/>
            <person name="Mitsuyama E."/>
            <person name="Yoshida K."/>
            <person name="Horigome A."/>
            <person name="Xiao J.Z."/>
            <person name="van Sinderen D."/>
        </authorList>
    </citation>
    <scope>NUCLEOTIDE SEQUENCE [LARGE SCALE GENOMIC DNA]</scope>
    <source>
        <strain evidence="2 3">MCC10120</strain>
    </source>
</reference>
<keyword evidence="1" id="KW-0472">Membrane</keyword>
<name>A0A4R0WL29_BIFLL</name>
<dbReference type="AlphaFoldDB" id="A0A4R0WL29"/>
<gene>
    <name evidence="2" type="ORF">MCC10120_1090</name>
</gene>
<proteinExistence type="predicted"/>
<feature type="transmembrane region" description="Helical" evidence="1">
    <location>
        <begin position="12"/>
        <end position="43"/>
    </location>
</feature>
<evidence type="ECO:0000313" key="2">
    <source>
        <dbReference type="EMBL" id="TCF95066.1"/>
    </source>
</evidence>
<evidence type="ECO:0000256" key="1">
    <source>
        <dbReference type="SAM" id="Phobius"/>
    </source>
</evidence>
<protein>
    <submittedName>
        <fullName evidence="2">Uncharacterized protein</fullName>
    </submittedName>
</protein>
<feature type="transmembrane region" description="Helical" evidence="1">
    <location>
        <begin position="55"/>
        <end position="77"/>
    </location>
</feature>
<accession>A0A4R0WL29</accession>
<dbReference type="EMBL" id="SHTU01000019">
    <property type="protein sequence ID" value="TCF95066.1"/>
    <property type="molecule type" value="Genomic_DNA"/>
</dbReference>
<comment type="caution">
    <text evidence="2">The sequence shown here is derived from an EMBL/GenBank/DDBJ whole genome shotgun (WGS) entry which is preliminary data.</text>
</comment>
<evidence type="ECO:0000313" key="3">
    <source>
        <dbReference type="Proteomes" id="UP000291713"/>
    </source>
</evidence>
<sequence length="353" mass="39263">MEDKNRRKSIALTVCLIVVGILVAAALMCIGVFAILMCTGIISVKHLLISFNWQWDFWTCLEAIGTIGATTVALFGLNLKETREKRWAVAKMVSSWISEDSKPNADGTAYVRKVIIHVNNESDEPVYDVEVNTTLDNGKHWLGPLSAPDIIRVLPAHRELQFDITIPMLGYRHMDTPQVACTFVDPNGRVWERNIDGKLRDCSKEKPHWVDQQDDELPVKGEDFTPFNSMAVCLMFLNALNKDPNGEAMRALISPQATGWEKVDWDELKRDYGNCVPTSNARFPAPHVAVILLVADESLQGKKAEGRGMTINAAAAVTLTFSQEQGWRVFGIGGRVLPEDILFPEGTLTQELG</sequence>
<keyword evidence="1" id="KW-1133">Transmembrane helix</keyword>
<organism evidence="2 3">
    <name type="scientific">Bifidobacterium longum subsp. longum</name>
    <dbReference type="NCBI Taxonomy" id="1679"/>
    <lineage>
        <taxon>Bacteria</taxon>
        <taxon>Bacillati</taxon>
        <taxon>Actinomycetota</taxon>
        <taxon>Actinomycetes</taxon>
        <taxon>Bifidobacteriales</taxon>
        <taxon>Bifidobacteriaceae</taxon>
        <taxon>Bifidobacterium</taxon>
    </lineage>
</organism>